<dbReference type="Proteomes" id="UP000184440">
    <property type="component" value="Unassembled WGS sequence"/>
</dbReference>
<evidence type="ECO:0000313" key="2">
    <source>
        <dbReference type="EMBL" id="SHM30950.1"/>
    </source>
</evidence>
<organism evidence="2 3">
    <name type="scientific">Cryptosporangium aurantiacum</name>
    <dbReference type="NCBI Taxonomy" id="134849"/>
    <lineage>
        <taxon>Bacteria</taxon>
        <taxon>Bacillati</taxon>
        <taxon>Actinomycetota</taxon>
        <taxon>Actinomycetes</taxon>
        <taxon>Cryptosporangiales</taxon>
        <taxon>Cryptosporangiaceae</taxon>
        <taxon>Cryptosporangium</taxon>
    </lineage>
</organism>
<dbReference type="AlphaFoldDB" id="A0A1M7HRA3"/>
<dbReference type="STRING" id="134849.SAMN05443668_101264"/>
<feature type="transmembrane region" description="Helical" evidence="1">
    <location>
        <begin position="12"/>
        <end position="35"/>
    </location>
</feature>
<accession>A0A1M7HRA3</accession>
<keyword evidence="3" id="KW-1185">Reference proteome</keyword>
<dbReference type="Pfam" id="PF12028">
    <property type="entry name" value="DUF3515"/>
    <property type="match status" value="1"/>
</dbReference>
<evidence type="ECO:0008006" key="4">
    <source>
        <dbReference type="Google" id="ProtNLM"/>
    </source>
</evidence>
<keyword evidence="1" id="KW-0812">Transmembrane</keyword>
<evidence type="ECO:0000313" key="3">
    <source>
        <dbReference type="Proteomes" id="UP000184440"/>
    </source>
</evidence>
<sequence length="183" mass="18846">MAGEVTKSDRYRAAVTATLVAIPLAVVAGLGVFWWSGGFAEDAEPKPAASSAVTVDVSKAQPNTETICRALLANLPTTLAEHASRPVSPATASERTAAWGDPAIVLRCGIGPPATTAGSADQTVQIDGVTWLVTEGKEQSFLRAVGLSVAVDLRLPAPYNVGRPGTLLRPLAGPILKSVPPAR</sequence>
<dbReference type="EMBL" id="FRCS01000001">
    <property type="protein sequence ID" value="SHM30950.1"/>
    <property type="molecule type" value="Genomic_DNA"/>
</dbReference>
<dbReference type="RefSeq" id="WP_073250606.1">
    <property type="nucleotide sequence ID" value="NZ_FRCS01000001.1"/>
</dbReference>
<keyword evidence="1" id="KW-1133">Transmembrane helix</keyword>
<reference evidence="2 3" key="1">
    <citation type="submission" date="2016-11" db="EMBL/GenBank/DDBJ databases">
        <authorList>
            <person name="Jaros S."/>
            <person name="Januszkiewicz K."/>
            <person name="Wedrychowicz H."/>
        </authorList>
    </citation>
    <scope>NUCLEOTIDE SEQUENCE [LARGE SCALE GENOMIC DNA]</scope>
    <source>
        <strain evidence="2 3">DSM 46144</strain>
    </source>
</reference>
<gene>
    <name evidence="2" type="ORF">SAMN05443668_101264</name>
</gene>
<protein>
    <recommendedName>
        <fullName evidence="4">DUF3515 domain-containing protein</fullName>
    </recommendedName>
</protein>
<name>A0A1M7HRA3_9ACTN</name>
<keyword evidence="1" id="KW-0472">Membrane</keyword>
<dbReference type="InterPro" id="IPR021903">
    <property type="entry name" value="DUF3515"/>
</dbReference>
<proteinExistence type="predicted"/>
<evidence type="ECO:0000256" key="1">
    <source>
        <dbReference type="SAM" id="Phobius"/>
    </source>
</evidence>